<feature type="chain" id="PRO_5042270094" evidence="3">
    <location>
        <begin position="19"/>
        <end position="828"/>
    </location>
</feature>
<name>A0AAD7U8D9_9STRA</name>
<feature type="region of interest" description="Disordered" evidence="2">
    <location>
        <begin position="554"/>
        <end position="587"/>
    </location>
</feature>
<evidence type="ECO:0000256" key="2">
    <source>
        <dbReference type="SAM" id="MobiDB-lite"/>
    </source>
</evidence>
<dbReference type="PANTHER" id="PTHR32116">
    <property type="entry name" value="GALACTURONOSYLTRANSFERASE 4-RELATED"/>
    <property type="match status" value="1"/>
</dbReference>
<comment type="pathway">
    <text evidence="1">Glycan metabolism; pectin biosynthesis.</text>
</comment>
<evidence type="ECO:0000313" key="5">
    <source>
        <dbReference type="Proteomes" id="UP001230188"/>
    </source>
</evidence>
<protein>
    <submittedName>
        <fullName evidence="4">Uncharacterized protein</fullName>
    </submittedName>
</protein>
<organism evidence="4 5">
    <name type="scientific">Chrysophaeum taylorii</name>
    <dbReference type="NCBI Taxonomy" id="2483200"/>
    <lineage>
        <taxon>Eukaryota</taxon>
        <taxon>Sar</taxon>
        <taxon>Stramenopiles</taxon>
        <taxon>Ochrophyta</taxon>
        <taxon>Pelagophyceae</taxon>
        <taxon>Pelagomonadales</taxon>
        <taxon>Pelagomonadaceae</taxon>
        <taxon>Chrysophaeum</taxon>
    </lineage>
</organism>
<dbReference type="Gene3D" id="3.90.550.10">
    <property type="entry name" value="Spore Coat Polysaccharide Biosynthesis Protein SpsA, Chain A"/>
    <property type="match status" value="1"/>
</dbReference>
<dbReference type="InterPro" id="IPR027417">
    <property type="entry name" value="P-loop_NTPase"/>
</dbReference>
<proteinExistence type="predicted"/>
<dbReference type="InterPro" id="IPR002495">
    <property type="entry name" value="Glyco_trans_8"/>
</dbReference>
<dbReference type="PANTHER" id="PTHR32116:SF4">
    <property type="entry name" value="POLYGALACTURONATE 4-ALPHA-GALACTURONOSYLTRANSFERASE"/>
    <property type="match status" value="1"/>
</dbReference>
<comment type="caution">
    <text evidence="4">The sequence shown here is derived from an EMBL/GenBank/DDBJ whole genome shotgun (WGS) entry which is preliminary data.</text>
</comment>
<dbReference type="EMBL" id="JAQMWT010000529">
    <property type="protein sequence ID" value="KAJ8600110.1"/>
    <property type="molecule type" value="Genomic_DNA"/>
</dbReference>
<dbReference type="GO" id="GO:0047262">
    <property type="term" value="F:polygalacturonate 4-alpha-galacturonosyltransferase activity"/>
    <property type="evidence" value="ECO:0007669"/>
    <property type="project" value="InterPro"/>
</dbReference>
<dbReference type="InterPro" id="IPR029993">
    <property type="entry name" value="GAUT"/>
</dbReference>
<feature type="signal peptide" evidence="3">
    <location>
        <begin position="1"/>
        <end position="18"/>
    </location>
</feature>
<accession>A0AAD7U8D9</accession>
<dbReference type="InterPro" id="IPR029044">
    <property type="entry name" value="Nucleotide-diphossugar_trans"/>
</dbReference>
<dbReference type="AlphaFoldDB" id="A0AAD7U8D9"/>
<keyword evidence="3" id="KW-0732">Signal</keyword>
<dbReference type="Proteomes" id="UP001230188">
    <property type="component" value="Unassembled WGS sequence"/>
</dbReference>
<sequence length="828" mass="92088">MRCCCLTLLLLWGCSAHAVSSSRRRRLRRRKVNSTFVEVVLLTDRIAPSAVLASICVNTDAALRFHLVVPDELAEAPAHLVPPQCAGAAWRVLAESAVVQSIRESGLKLSWELAVPLSNLSVRVAAWDQSPKHNSVFNCLRFYLPRLPEFEDIDSIIFVDDDVVVQGDVARLWEYPLDKSLTAGCLNWIWNSRCGRMESSTNMSYVQVPYFGFGALPKGGGGSTLDLECTSDDQKECAPPGFFASLAERSAAIHGTTLTVDALRTKRAWNFGLNKFNMTAWRATNVTERYLEWIEANGELGWFQPTSLGYGLGIPFLTLADDVVCTDDPAAGMPVLHGLGFVEPDDLEVANVPLDSIETYYALHWNGDRKPYSEIDAIPEYANYFLAHAADIKNATSRRRPPGTSVVGNFVVWTEPRSGSEWFMNVIDQHTNVCASGEAHSTGRGWPREALLPSRLLRDDDNVLELCQPKAVCHWGVTSRLLANLLSTHGLSACDDSILPTTTSSYGAHLATLCAILERAAPEASVVDDGWDLDQVMRESFRVFIAEVLGSPSSPPLSRRRRQLQQQQQQVLVARRPPPPLKESRAMPCSCPPGTTMTGTKIMNGWLDAEHPQKYDINFVANILDDLGSKIVVLDRNNLFGAYVSLRVAELTRKFHCRGSSCRHEGRVRVDIDRLLEFIRHTLRHREKRDALLGSKKTRFEVLRIQYEFCVENKPACFRKVLGFLAVDNNDRVLETLLASDVTSRDVRTAVERVSNFDAVARALVEAGMGHYLTLDELASVANSSTTTRGVDNAMHATPDVVQDDASMPIRRRQLRAVPGPFDRRLLF</sequence>
<evidence type="ECO:0000256" key="1">
    <source>
        <dbReference type="ARBA" id="ARBA00004877"/>
    </source>
</evidence>
<dbReference type="SUPFAM" id="SSF53448">
    <property type="entry name" value="Nucleotide-diphospho-sugar transferases"/>
    <property type="match status" value="1"/>
</dbReference>
<evidence type="ECO:0000256" key="3">
    <source>
        <dbReference type="SAM" id="SignalP"/>
    </source>
</evidence>
<keyword evidence="5" id="KW-1185">Reference proteome</keyword>
<dbReference type="SUPFAM" id="SSF52540">
    <property type="entry name" value="P-loop containing nucleoside triphosphate hydrolases"/>
    <property type="match status" value="1"/>
</dbReference>
<dbReference type="Gene3D" id="3.40.50.300">
    <property type="entry name" value="P-loop containing nucleotide triphosphate hydrolases"/>
    <property type="match status" value="1"/>
</dbReference>
<evidence type="ECO:0000313" key="4">
    <source>
        <dbReference type="EMBL" id="KAJ8600110.1"/>
    </source>
</evidence>
<feature type="compositionally biased region" description="Low complexity" evidence="2">
    <location>
        <begin position="564"/>
        <end position="575"/>
    </location>
</feature>
<reference evidence="4" key="1">
    <citation type="submission" date="2023-01" db="EMBL/GenBank/DDBJ databases">
        <title>Metagenome sequencing of chrysophaentin producing Chrysophaeum taylorii.</title>
        <authorList>
            <person name="Davison J."/>
            <person name="Bewley C."/>
        </authorList>
    </citation>
    <scope>NUCLEOTIDE SEQUENCE</scope>
    <source>
        <strain evidence="4">NIES-1699</strain>
    </source>
</reference>
<gene>
    <name evidence="4" type="ORF">CTAYLR_003470</name>
</gene>
<dbReference type="Pfam" id="PF01501">
    <property type="entry name" value="Glyco_transf_8"/>
    <property type="match status" value="1"/>
</dbReference>